<evidence type="ECO:0008006" key="4">
    <source>
        <dbReference type="Google" id="ProtNLM"/>
    </source>
</evidence>
<proteinExistence type="predicted"/>
<evidence type="ECO:0000256" key="1">
    <source>
        <dbReference type="SAM" id="Phobius"/>
    </source>
</evidence>
<keyword evidence="1" id="KW-1133">Transmembrane helix</keyword>
<sequence>MRGGIVKWFFNKLPKNEDFDPVEEGYKGINEPSNVKIFIMKILVATLVVIVVGFIIKLIIGVNYKFAIWDNYMWFVILIVIIPIHELLHVILLPERITSTNIYFGYYRGSFYVDYANDIKKNRYLLVGLFPLLLLTLFPIICISIFKSNIEILSKIALINGMLSCGDIISFFVILRQIPKGAYVRNKGDVTYWKC</sequence>
<name>A0ABR6WQY2_9FIRM</name>
<evidence type="ECO:0000313" key="2">
    <source>
        <dbReference type="EMBL" id="MBC3798636.1"/>
    </source>
</evidence>
<protein>
    <recommendedName>
        <fullName evidence="4">Zincin peptidase</fullName>
    </recommendedName>
</protein>
<accession>A0ABR6WQY2</accession>
<evidence type="ECO:0000313" key="3">
    <source>
        <dbReference type="Proteomes" id="UP000653358"/>
    </source>
</evidence>
<gene>
    <name evidence="2" type="ORF">GH807_16585</name>
</gene>
<feature type="transmembrane region" description="Helical" evidence="1">
    <location>
        <begin position="152"/>
        <end position="175"/>
    </location>
</feature>
<feature type="transmembrane region" description="Helical" evidence="1">
    <location>
        <begin position="37"/>
        <end position="60"/>
    </location>
</feature>
<keyword evidence="1" id="KW-0812">Transmembrane</keyword>
<feature type="transmembrane region" description="Helical" evidence="1">
    <location>
        <begin position="72"/>
        <end position="93"/>
    </location>
</feature>
<feature type="transmembrane region" description="Helical" evidence="1">
    <location>
        <begin position="124"/>
        <end position="146"/>
    </location>
</feature>
<dbReference type="EMBL" id="WJBB01000043">
    <property type="protein sequence ID" value="MBC3798636.1"/>
    <property type="molecule type" value="Genomic_DNA"/>
</dbReference>
<reference evidence="2 3" key="1">
    <citation type="journal article" date="2020" name="mSystems">
        <title>Defining Genomic and Predicted Metabolic Features of the Acetobacterium Genus.</title>
        <authorList>
            <person name="Ross D.E."/>
            <person name="Marshall C.W."/>
            <person name="Gulliver D."/>
            <person name="May H.D."/>
            <person name="Norman R.S."/>
        </authorList>
    </citation>
    <scope>NUCLEOTIDE SEQUENCE [LARGE SCALE GENOMIC DNA]</scope>
    <source>
        <strain evidence="2 3">DSM 9173</strain>
    </source>
</reference>
<organism evidence="2 3">
    <name type="scientific">Acetobacterium tundrae</name>
    <dbReference type="NCBI Taxonomy" id="132932"/>
    <lineage>
        <taxon>Bacteria</taxon>
        <taxon>Bacillati</taxon>
        <taxon>Bacillota</taxon>
        <taxon>Clostridia</taxon>
        <taxon>Eubacteriales</taxon>
        <taxon>Eubacteriaceae</taxon>
        <taxon>Acetobacterium</taxon>
    </lineage>
</organism>
<comment type="caution">
    <text evidence="2">The sequence shown here is derived from an EMBL/GenBank/DDBJ whole genome shotgun (WGS) entry which is preliminary data.</text>
</comment>
<keyword evidence="1" id="KW-0472">Membrane</keyword>
<dbReference type="Proteomes" id="UP000653358">
    <property type="component" value="Unassembled WGS sequence"/>
</dbReference>
<dbReference type="Pfam" id="PF11667">
    <property type="entry name" value="DUF3267"/>
    <property type="match status" value="1"/>
</dbReference>
<dbReference type="InterPro" id="IPR021683">
    <property type="entry name" value="DUF3267"/>
</dbReference>
<keyword evidence="3" id="KW-1185">Reference proteome</keyword>